<comment type="caution">
    <text evidence="6">The sequence shown here is derived from an EMBL/GenBank/DDBJ whole genome shotgun (WGS) entry which is preliminary data.</text>
</comment>
<evidence type="ECO:0000259" key="5">
    <source>
        <dbReference type="PROSITE" id="PS50815"/>
    </source>
</evidence>
<gene>
    <name evidence="6" type="ORF">QVD17_01323</name>
</gene>
<dbReference type="Proteomes" id="UP001229421">
    <property type="component" value="Unassembled WGS sequence"/>
</dbReference>
<evidence type="ECO:0000256" key="1">
    <source>
        <dbReference type="ARBA" id="ARBA00009995"/>
    </source>
</evidence>
<dbReference type="InterPro" id="IPR036570">
    <property type="entry name" value="HORMA_dom_sf"/>
</dbReference>
<dbReference type="PROSITE" id="PS00375">
    <property type="entry name" value="UDPGT"/>
    <property type="match status" value="1"/>
</dbReference>
<dbReference type="Gene3D" id="3.30.900.10">
    <property type="entry name" value="HORMA domain"/>
    <property type="match status" value="1"/>
</dbReference>
<dbReference type="InterPro" id="IPR002213">
    <property type="entry name" value="UDP_glucos_trans"/>
</dbReference>
<keyword evidence="3" id="KW-0808">Transferase</keyword>
<dbReference type="PANTHER" id="PTHR11926:SF1560">
    <property type="entry name" value="UDP-GLYCOSYLTRANSFERASE 74E1-RELATED"/>
    <property type="match status" value="1"/>
</dbReference>
<keyword evidence="4" id="KW-0472">Membrane</keyword>
<dbReference type="SUPFAM" id="SSF53756">
    <property type="entry name" value="UDP-Glycosyltransferase/glycogen phosphorylase"/>
    <property type="match status" value="1"/>
</dbReference>
<sequence>MVRKQNESPQRVKSLFLAEFLQVAITSIVFLKGIYPIGAFERRRYMNLVVHRARHPQLHRYIHDSLNALVPYFEQGMIERVVVILFNNDKVPVEKFVFKINVNMSNDEMMEDDADLESSLRSFLIKLSQSEPLSKASSQDWRWEITAYFCSLPSENRESWIPTQALQWQQPPLITPIKSINTDPLSVQLYLEHPSLLERLQFTTMEKHVAVYTFPYSSHPHLLLTLTRRLASAAPTVVFSFFNIEKSNRVLFSNLSCSNILRYDVSDGIPEGYVFQGKPQEDVNLFLAVAEEELRRGVRVAERDTGLRISCLVVDAFFWFCGEMAEEMNIPWVAFWTAGTCSLAAHVYTDQIREKSAQLIDSVGTDEEIVDLIPGLKAVRVGDLPSGVVLGNLKSPFSTMLHKMGRALAKATAVPINSFQELDPDLTKDLSSKLKNFLNIGPFNLISKEKTPLKSDEHSCISWLDNQNTRAVAYISFGTVFTPPPHELVALAEALEETKTPFLWSLNKDSYKHFPKGFLERANANGTGKVVAWAPQDEVLNHVAIGVFVTHGGWNSVLESIGAGVPMICRPFLGDQHINSWMVERVWEIGRIIEGGSFTKHTTCCVLEHVLSRRYERIETLKDLAHKAVALNGSSNQNFKALVELVTGQPKLSVKLLNNGYDLV</sequence>
<evidence type="ECO:0000256" key="2">
    <source>
        <dbReference type="ARBA" id="ARBA00022676"/>
    </source>
</evidence>
<dbReference type="PROSITE" id="PS50815">
    <property type="entry name" value="HORMA"/>
    <property type="match status" value="1"/>
</dbReference>
<dbReference type="InterPro" id="IPR003511">
    <property type="entry name" value="HORMA_dom"/>
</dbReference>
<dbReference type="InterPro" id="IPR035595">
    <property type="entry name" value="UDP_glycos_trans_CS"/>
</dbReference>
<keyword evidence="4" id="KW-0812">Transmembrane</keyword>
<organism evidence="6 7">
    <name type="scientific">Tagetes erecta</name>
    <name type="common">African marigold</name>
    <dbReference type="NCBI Taxonomy" id="13708"/>
    <lineage>
        <taxon>Eukaryota</taxon>
        <taxon>Viridiplantae</taxon>
        <taxon>Streptophyta</taxon>
        <taxon>Embryophyta</taxon>
        <taxon>Tracheophyta</taxon>
        <taxon>Spermatophyta</taxon>
        <taxon>Magnoliopsida</taxon>
        <taxon>eudicotyledons</taxon>
        <taxon>Gunneridae</taxon>
        <taxon>Pentapetalae</taxon>
        <taxon>asterids</taxon>
        <taxon>campanulids</taxon>
        <taxon>Asterales</taxon>
        <taxon>Asteraceae</taxon>
        <taxon>Asteroideae</taxon>
        <taxon>Heliantheae alliance</taxon>
        <taxon>Tageteae</taxon>
        <taxon>Tagetes</taxon>
    </lineage>
</organism>
<dbReference type="FunFam" id="3.40.50.2000:FF:000129">
    <property type="entry name" value="Glycosyltransferase"/>
    <property type="match status" value="1"/>
</dbReference>
<keyword evidence="2" id="KW-0328">Glycosyltransferase</keyword>
<dbReference type="Pfam" id="PF02301">
    <property type="entry name" value="HORMA"/>
    <property type="match status" value="1"/>
</dbReference>
<evidence type="ECO:0000256" key="4">
    <source>
        <dbReference type="SAM" id="Phobius"/>
    </source>
</evidence>
<dbReference type="PANTHER" id="PTHR11926">
    <property type="entry name" value="GLUCOSYL/GLUCURONOSYL TRANSFERASES"/>
    <property type="match status" value="1"/>
</dbReference>
<dbReference type="Gene3D" id="3.40.50.2000">
    <property type="entry name" value="Glycogen Phosphorylase B"/>
    <property type="match status" value="2"/>
</dbReference>
<accession>A0AAD8P809</accession>
<evidence type="ECO:0000313" key="7">
    <source>
        <dbReference type="Proteomes" id="UP001229421"/>
    </source>
</evidence>
<feature type="transmembrane region" description="Helical" evidence="4">
    <location>
        <begin position="12"/>
        <end position="35"/>
    </location>
</feature>
<dbReference type="GO" id="GO:0009813">
    <property type="term" value="P:flavonoid biosynthetic process"/>
    <property type="evidence" value="ECO:0007669"/>
    <property type="project" value="UniProtKB-ARBA"/>
</dbReference>
<dbReference type="CDD" id="cd03784">
    <property type="entry name" value="GT1_Gtf-like"/>
    <property type="match status" value="1"/>
</dbReference>
<feature type="domain" description="HORMA" evidence="5">
    <location>
        <begin position="11"/>
        <end position="191"/>
    </location>
</feature>
<keyword evidence="7" id="KW-1185">Reference proteome</keyword>
<name>A0AAD8P809_TARER</name>
<dbReference type="EMBL" id="JAUHHV010000001">
    <property type="protein sequence ID" value="KAK1435557.1"/>
    <property type="molecule type" value="Genomic_DNA"/>
</dbReference>
<keyword evidence="4" id="KW-1133">Transmembrane helix</keyword>
<reference evidence="6" key="1">
    <citation type="journal article" date="2023" name="bioRxiv">
        <title>Improved chromosome-level genome assembly for marigold (Tagetes erecta).</title>
        <authorList>
            <person name="Jiang F."/>
            <person name="Yuan L."/>
            <person name="Wang S."/>
            <person name="Wang H."/>
            <person name="Xu D."/>
            <person name="Wang A."/>
            <person name="Fan W."/>
        </authorList>
    </citation>
    <scope>NUCLEOTIDE SEQUENCE</scope>
    <source>
        <strain evidence="6">WSJ</strain>
        <tissue evidence="6">Leaf</tissue>
    </source>
</reference>
<proteinExistence type="inferred from homology"/>
<comment type="similarity">
    <text evidence="1">Belongs to the UDP-glycosyltransferase family.</text>
</comment>
<dbReference type="GO" id="GO:0080044">
    <property type="term" value="F:quercetin 7-O-glucosyltransferase activity"/>
    <property type="evidence" value="ECO:0007669"/>
    <property type="project" value="TreeGrafter"/>
</dbReference>
<dbReference type="SUPFAM" id="SSF56019">
    <property type="entry name" value="The spindle assembly checkpoint protein mad2"/>
    <property type="match status" value="1"/>
</dbReference>
<dbReference type="Pfam" id="PF00201">
    <property type="entry name" value="UDPGT"/>
    <property type="match status" value="1"/>
</dbReference>
<evidence type="ECO:0000313" key="6">
    <source>
        <dbReference type="EMBL" id="KAK1435557.1"/>
    </source>
</evidence>
<dbReference type="GO" id="GO:0080043">
    <property type="term" value="F:quercetin 3-O-glucosyltransferase activity"/>
    <property type="evidence" value="ECO:0007669"/>
    <property type="project" value="TreeGrafter"/>
</dbReference>
<protein>
    <recommendedName>
        <fullName evidence="5">HORMA domain-containing protein</fullName>
    </recommendedName>
</protein>
<evidence type="ECO:0000256" key="3">
    <source>
        <dbReference type="ARBA" id="ARBA00022679"/>
    </source>
</evidence>
<dbReference type="AlphaFoldDB" id="A0AAD8P809"/>